<dbReference type="Proteomes" id="UP001431783">
    <property type="component" value="Unassembled WGS sequence"/>
</dbReference>
<dbReference type="EMBL" id="JARQZJ010000017">
    <property type="protein sequence ID" value="KAK9873235.1"/>
    <property type="molecule type" value="Genomic_DNA"/>
</dbReference>
<name>A0AAW1TSC2_9CUCU</name>
<evidence type="ECO:0000313" key="2">
    <source>
        <dbReference type="Proteomes" id="UP001431783"/>
    </source>
</evidence>
<protein>
    <submittedName>
        <fullName evidence="1">Uncharacterized protein</fullName>
    </submittedName>
</protein>
<organism evidence="1 2">
    <name type="scientific">Henosepilachna vigintioctopunctata</name>
    <dbReference type="NCBI Taxonomy" id="420089"/>
    <lineage>
        <taxon>Eukaryota</taxon>
        <taxon>Metazoa</taxon>
        <taxon>Ecdysozoa</taxon>
        <taxon>Arthropoda</taxon>
        <taxon>Hexapoda</taxon>
        <taxon>Insecta</taxon>
        <taxon>Pterygota</taxon>
        <taxon>Neoptera</taxon>
        <taxon>Endopterygota</taxon>
        <taxon>Coleoptera</taxon>
        <taxon>Polyphaga</taxon>
        <taxon>Cucujiformia</taxon>
        <taxon>Coccinelloidea</taxon>
        <taxon>Coccinellidae</taxon>
        <taxon>Epilachninae</taxon>
        <taxon>Epilachnini</taxon>
        <taxon>Henosepilachna</taxon>
    </lineage>
</organism>
<sequence length="107" mass="11182">MKNDFSNLKVPGTSAAIPDAFTPIEEATPVKKSLYSLASISGSPVFKGAPHNPGFLPVRESMARHAAFDLSSAARILSLNICVLAPDTAKSSLPLHVSVLILKLGVA</sequence>
<evidence type="ECO:0000313" key="1">
    <source>
        <dbReference type="EMBL" id="KAK9873235.1"/>
    </source>
</evidence>
<keyword evidence="2" id="KW-1185">Reference proteome</keyword>
<gene>
    <name evidence="1" type="ORF">WA026_021727</name>
</gene>
<proteinExistence type="predicted"/>
<comment type="caution">
    <text evidence="1">The sequence shown here is derived from an EMBL/GenBank/DDBJ whole genome shotgun (WGS) entry which is preliminary data.</text>
</comment>
<dbReference type="AlphaFoldDB" id="A0AAW1TSC2"/>
<accession>A0AAW1TSC2</accession>
<reference evidence="1 2" key="1">
    <citation type="submission" date="2023-03" db="EMBL/GenBank/DDBJ databases">
        <title>Genome insight into feeding habits of ladybird beetles.</title>
        <authorList>
            <person name="Li H.-S."/>
            <person name="Huang Y.-H."/>
            <person name="Pang H."/>
        </authorList>
    </citation>
    <scope>NUCLEOTIDE SEQUENCE [LARGE SCALE GENOMIC DNA]</scope>
    <source>
        <strain evidence="1">SYSU_2023b</strain>
        <tissue evidence="1">Whole body</tissue>
    </source>
</reference>